<feature type="region of interest" description="Disordered" evidence="1">
    <location>
        <begin position="190"/>
        <end position="211"/>
    </location>
</feature>
<reference evidence="3 4" key="1">
    <citation type="submission" date="2022-10" db="EMBL/GenBank/DDBJ databases">
        <title>Roseococcus glaciei nov., sp. nov., isolated from glacier.</title>
        <authorList>
            <person name="Liu Q."/>
            <person name="Xin Y.-H."/>
        </authorList>
    </citation>
    <scope>NUCLEOTIDE SEQUENCE [LARGE SCALE GENOMIC DNA]</scope>
    <source>
        <strain evidence="3 4">MDT2-1-1</strain>
    </source>
</reference>
<evidence type="ECO:0000256" key="1">
    <source>
        <dbReference type="SAM" id="MobiDB-lite"/>
    </source>
</evidence>
<dbReference type="Pfam" id="PF10011">
    <property type="entry name" value="DUF2254"/>
    <property type="match status" value="1"/>
</dbReference>
<proteinExistence type="predicted"/>
<evidence type="ECO:0000256" key="2">
    <source>
        <dbReference type="SAM" id="Phobius"/>
    </source>
</evidence>
<name>A0ABT3NVL3_9PROT</name>
<feature type="transmembrane region" description="Helical" evidence="2">
    <location>
        <begin position="66"/>
        <end position="92"/>
    </location>
</feature>
<dbReference type="Proteomes" id="UP001526430">
    <property type="component" value="Unassembled WGS sequence"/>
</dbReference>
<sequence>MTIPGVAWLRQWTLEVASSFWLRPAAMTVGAAVLAEVLVRFDGAIALPGWMESWVYAGGLSGARGVLAAVAGAMIGVAGTTFSITVAALSLASSQMGPRLLGNFTRDPGNQYALGALLGTFAFSLVTLRAVHETDDVVFVPQVAVSVALLLAGICVGVVIWFIHHVASTINVDHVVALVREDLTQVVRALPERSDDPARRPQPEAGAAGGKLRLGESGYLRLLDDDALADWAEERDARLSLLIRPGDYLFPGRLVGEVHPPELRDAAEAALAEAVTVGRTRVVAQDLEFAVNQMVEIAARALSPGVNDPFTAIVVLDQLGAVLCELEGRRLPDGVTWRGEVPRLWRSASDYAGIADAMFHLIRQCGAGVPAVMIRLLEVLGAVAEVERDPGRLEVLRRHLDLAHRAACAATEDPSAQAAYAERREAALRAIAGEEGER</sequence>
<keyword evidence="2" id="KW-1133">Transmembrane helix</keyword>
<keyword evidence="2" id="KW-0472">Membrane</keyword>
<keyword evidence="4" id="KW-1185">Reference proteome</keyword>
<organism evidence="3 4">
    <name type="scientific">Sabulicella glaciei</name>
    <dbReference type="NCBI Taxonomy" id="2984948"/>
    <lineage>
        <taxon>Bacteria</taxon>
        <taxon>Pseudomonadati</taxon>
        <taxon>Pseudomonadota</taxon>
        <taxon>Alphaproteobacteria</taxon>
        <taxon>Acetobacterales</taxon>
        <taxon>Acetobacteraceae</taxon>
        <taxon>Sabulicella</taxon>
    </lineage>
</organism>
<feature type="compositionally biased region" description="Basic and acidic residues" evidence="1">
    <location>
        <begin position="190"/>
        <end position="202"/>
    </location>
</feature>
<keyword evidence="2" id="KW-0812">Transmembrane</keyword>
<evidence type="ECO:0000313" key="4">
    <source>
        <dbReference type="Proteomes" id="UP001526430"/>
    </source>
</evidence>
<dbReference type="RefSeq" id="WP_301590199.1">
    <property type="nucleotide sequence ID" value="NZ_JAPFQI010000007.1"/>
</dbReference>
<accession>A0ABT3NVL3</accession>
<dbReference type="InterPro" id="IPR018723">
    <property type="entry name" value="DUF2254_membrane"/>
</dbReference>
<feature type="transmembrane region" description="Helical" evidence="2">
    <location>
        <begin position="143"/>
        <end position="163"/>
    </location>
</feature>
<evidence type="ECO:0000313" key="3">
    <source>
        <dbReference type="EMBL" id="MCW8086211.1"/>
    </source>
</evidence>
<feature type="transmembrane region" description="Helical" evidence="2">
    <location>
        <begin position="112"/>
        <end position="131"/>
    </location>
</feature>
<protein>
    <submittedName>
        <fullName evidence="3">DUF2254 domain-containing protein</fullName>
    </submittedName>
</protein>
<gene>
    <name evidence="3" type="ORF">OF850_11280</name>
</gene>
<comment type="caution">
    <text evidence="3">The sequence shown here is derived from an EMBL/GenBank/DDBJ whole genome shotgun (WGS) entry which is preliminary data.</text>
</comment>
<dbReference type="EMBL" id="JAPFQI010000007">
    <property type="protein sequence ID" value="MCW8086211.1"/>
    <property type="molecule type" value="Genomic_DNA"/>
</dbReference>